<protein>
    <recommendedName>
        <fullName evidence="3">DUF1878 family protein</fullName>
    </recommendedName>
</protein>
<dbReference type="Proteomes" id="UP000252585">
    <property type="component" value="Unassembled WGS sequence"/>
</dbReference>
<sequence>MDIEKEINLLKYQNKLLRMMVNGHEFPFFIYALDNEFEENQEKAIIHILTAFKYRLYHGTDVNYHTFHQLNKKDPALQSILAPYNINTDDLYQNKAPSIEEFLHYLNCMFGANKLNPRHLLLNLKRQSIHTEICEDLLKQLNRQ</sequence>
<evidence type="ECO:0008006" key="3">
    <source>
        <dbReference type="Google" id="ProtNLM"/>
    </source>
</evidence>
<reference evidence="1 2" key="1">
    <citation type="submission" date="2018-07" db="EMBL/GenBank/DDBJ databases">
        <title>Genomic Encyclopedia of Type Strains, Phase IV (KMG-IV): sequencing the most valuable type-strain genomes for metagenomic binning, comparative biology and taxonomic classification.</title>
        <authorList>
            <person name="Goeker M."/>
        </authorList>
    </citation>
    <scope>NUCLEOTIDE SEQUENCE [LARGE SCALE GENOMIC DNA]</scope>
    <source>
        <strain evidence="1 2">DSM 27696</strain>
    </source>
</reference>
<gene>
    <name evidence="1" type="ORF">DFR57_12525</name>
</gene>
<comment type="caution">
    <text evidence="1">The sequence shown here is derived from an EMBL/GenBank/DDBJ whole genome shotgun (WGS) entry which is preliminary data.</text>
</comment>
<dbReference type="OrthoDB" id="2909391at2"/>
<keyword evidence="2" id="KW-1185">Reference proteome</keyword>
<dbReference type="InterPro" id="IPR035945">
    <property type="entry name" value="YhaI-like_sf"/>
</dbReference>
<proteinExistence type="predicted"/>
<evidence type="ECO:0000313" key="1">
    <source>
        <dbReference type="EMBL" id="RCW62582.1"/>
    </source>
</evidence>
<accession>A0A368X3I4</accession>
<dbReference type="AlphaFoldDB" id="A0A368X3I4"/>
<evidence type="ECO:0000313" key="2">
    <source>
        <dbReference type="Proteomes" id="UP000252585"/>
    </source>
</evidence>
<dbReference type="Gene3D" id="1.10.3750.10">
    <property type="entry name" value="YhaI-like"/>
    <property type="match status" value="1"/>
</dbReference>
<organism evidence="1 2">
    <name type="scientific">Saliterribacillus persicus</name>
    <dbReference type="NCBI Taxonomy" id="930114"/>
    <lineage>
        <taxon>Bacteria</taxon>
        <taxon>Bacillati</taxon>
        <taxon>Bacillota</taxon>
        <taxon>Bacilli</taxon>
        <taxon>Bacillales</taxon>
        <taxon>Bacillaceae</taxon>
        <taxon>Saliterribacillus</taxon>
    </lineage>
</organism>
<dbReference type="EMBL" id="QPJJ01000025">
    <property type="protein sequence ID" value="RCW62582.1"/>
    <property type="molecule type" value="Genomic_DNA"/>
</dbReference>
<dbReference type="RefSeq" id="WP_114354569.1">
    <property type="nucleotide sequence ID" value="NZ_QPJJ01000025.1"/>
</dbReference>
<name>A0A368X3I4_9BACI</name>